<evidence type="ECO:0000256" key="3">
    <source>
        <dbReference type="ARBA" id="ARBA00022679"/>
    </source>
</evidence>
<evidence type="ECO:0000313" key="5">
    <source>
        <dbReference type="EMBL" id="MEI7035426.1"/>
    </source>
</evidence>
<proteinExistence type="inferred from homology"/>
<organism evidence="5 6">
    <name type="scientific">Fulvimonas yonginensis</name>
    <dbReference type="NCBI Taxonomy" id="1495200"/>
    <lineage>
        <taxon>Bacteria</taxon>
        <taxon>Pseudomonadati</taxon>
        <taxon>Pseudomonadota</taxon>
        <taxon>Gammaproteobacteria</taxon>
        <taxon>Lysobacterales</taxon>
        <taxon>Rhodanobacteraceae</taxon>
        <taxon>Fulvimonas</taxon>
    </lineage>
</organism>
<comment type="caution">
    <text evidence="5">The sequence shown here is derived from an EMBL/GenBank/DDBJ whole genome shotgun (WGS) entry which is preliminary data.</text>
</comment>
<comment type="similarity">
    <text evidence="1">Belongs to the methyltransferase superfamily.</text>
</comment>
<evidence type="ECO:0000259" key="4">
    <source>
        <dbReference type="Pfam" id="PF08241"/>
    </source>
</evidence>
<keyword evidence="3 5" id="KW-0808">Transferase</keyword>
<protein>
    <submittedName>
        <fullName evidence="5">Class I SAM-dependent methyltransferase</fullName>
        <ecNumber evidence="5">2.1.1.-</ecNumber>
    </submittedName>
</protein>
<dbReference type="PANTHER" id="PTHR44942:SF4">
    <property type="entry name" value="METHYLTRANSFERASE TYPE 11 DOMAIN-CONTAINING PROTEIN"/>
    <property type="match status" value="1"/>
</dbReference>
<feature type="domain" description="Methyltransferase type 11" evidence="4">
    <location>
        <begin position="42"/>
        <end position="129"/>
    </location>
</feature>
<evidence type="ECO:0000256" key="1">
    <source>
        <dbReference type="ARBA" id="ARBA00008361"/>
    </source>
</evidence>
<dbReference type="RefSeq" id="WP_336806038.1">
    <property type="nucleotide sequence ID" value="NZ_JBBBNY010000001.1"/>
</dbReference>
<sequence length="249" mass="27146">MTTFKDHFSGHAALYRDARPLPPADWFAWLAGQAPDRALAWDAGCGNGQASLGLAAHFERVVATDPSATQIDQAAPHTSIDYRVEPAEHSSLPDASVSLVCVSQALHWFDLGAFHAEVRRVARPGALLAVSAYGNCSVDRAVDAVEQRLYADTLGDDWPPERALVDSGYRELPFPFAAVATPSFLMRADWNLAQFLAYLRSWSAAQRHFRRTGVDAVAAAEPALAQAWGDPATVRAVRWSFFTRVGRLA</sequence>
<dbReference type="EMBL" id="JBBBNY010000001">
    <property type="protein sequence ID" value="MEI7035426.1"/>
    <property type="molecule type" value="Genomic_DNA"/>
</dbReference>
<evidence type="ECO:0000256" key="2">
    <source>
        <dbReference type="ARBA" id="ARBA00022603"/>
    </source>
</evidence>
<dbReference type="SUPFAM" id="SSF53335">
    <property type="entry name" value="S-adenosyl-L-methionine-dependent methyltransferases"/>
    <property type="match status" value="1"/>
</dbReference>
<dbReference type="InterPro" id="IPR029063">
    <property type="entry name" value="SAM-dependent_MTases_sf"/>
</dbReference>
<reference evidence="5 6" key="1">
    <citation type="journal article" date="2014" name="Int. J. Syst. Evol. Microbiol.">
        <title>Fulvimonas yonginensis sp. nov., isolated from greenhouse soil, and emended description of the genus Fulvimonas.</title>
        <authorList>
            <person name="Ahn J.H."/>
            <person name="Kim S.J."/>
            <person name="Weon H.Y."/>
            <person name="Hong S.B."/>
            <person name="Seok S.J."/>
            <person name="Kwon S.W."/>
        </authorList>
    </citation>
    <scope>NUCLEOTIDE SEQUENCE [LARGE SCALE GENOMIC DNA]</scope>
    <source>
        <strain evidence="5 6">KACC 16952</strain>
    </source>
</reference>
<dbReference type="GO" id="GO:0008168">
    <property type="term" value="F:methyltransferase activity"/>
    <property type="evidence" value="ECO:0007669"/>
    <property type="project" value="UniProtKB-KW"/>
</dbReference>
<evidence type="ECO:0000313" key="6">
    <source>
        <dbReference type="Proteomes" id="UP001381174"/>
    </source>
</evidence>
<dbReference type="GO" id="GO:0032259">
    <property type="term" value="P:methylation"/>
    <property type="evidence" value="ECO:0007669"/>
    <property type="project" value="UniProtKB-KW"/>
</dbReference>
<dbReference type="CDD" id="cd02440">
    <property type="entry name" value="AdoMet_MTases"/>
    <property type="match status" value="1"/>
</dbReference>
<keyword evidence="6" id="KW-1185">Reference proteome</keyword>
<dbReference type="EC" id="2.1.1.-" evidence="5"/>
<gene>
    <name evidence="5" type="ORF">WAT24_01500</name>
</gene>
<dbReference type="Proteomes" id="UP001381174">
    <property type="component" value="Unassembled WGS sequence"/>
</dbReference>
<dbReference type="Pfam" id="PF08241">
    <property type="entry name" value="Methyltransf_11"/>
    <property type="match status" value="1"/>
</dbReference>
<dbReference type="PANTHER" id="PTHR44942">
    <property type="entry name" value="METHYLTRANSF_11 DOMAIN-CONTAINING PROTEIN"/>
    <property type="match status" value="1"/>
</dbReference>
<name>A0ABU8J868_9GAMM</name>
<dbReference type="InterPro" id="IPR051052">
    <property type="entry name" value="Diverse_substrate_MTase"/>
</dbReference>
<keyword evidence="2 5" id="KW-0489">Methyltransferase</keyword>
<dbReference type="Gene3D" id="3.40.50.150">
    <property type="entry name" value="Vaccinia Virus protein VP39"/>
    <property type="match status" value="1"/>
</dbReference>
<dbReference type="InterPro" id="IPR013216">
    <property type="entry name" value="Methyltransf_11"/>
</dbReference>
<accession>A0ABU8J868</accession>